<dbReference type="EMBL" id="JBEWLY010000019">
    <property type="protein sequence ID" value="MET1756152.1"/>
    <property type="molecule type" value="Genomic_DNA"/>
</dbReference>
<reference evidence="1 2" key="1">
    <citation type="submission" date="2024-07" db="EMBL/GenBank/DDBJ databases">
        <title>Novosphingobium kalidii RD2P27.</title>
        <authorList>
            <person name="Sun J.-Q."/>
        </authorList>
    </citation>
    <scope>NUCLEOTIDE SEQUENCE [LARGE SCALE GENOMIC DNA]</scope>
    <source>
        <strain evidence="1 2">RD2P27</strain>
    </source>
</reference>
<evidence type="ECO:0000313" key="2">
    <source>
        <dbReference type="Proteomes" id="UP001548713"/>
    </source>
</evidence>
<protein>
    <submittedName>
        <fullName evidence="1">Uncharacterized protein</fullName>
    </submittedName>
</protein>
<gene>
    <name evidence="1" type="ORF">ABVV53_11905</name>
</gene>
<dbReference type="Proteomes" id="UP001548713">
    <property type="component" value="Unassembled WGS sequence"/>
</dbReference>
<sequence>MEDHRAGIVSKTRTNGLAQLVTLSRGESI</sequence>
<organism evidence="1 2">
    <name type="scientific">Novosphingobium kalidii</name>
    <dbReference type="NCBI Taxonomy" id="3230299"/>
    <lineage>
        <taxon>Bacteria</taxon>
        <taxon>Pseudomonadati</taxon>
        <taxon>Pseudomonadota</taxon>
        <taxon>Alphaproteobacteria</taxon>
        <taxon>Sphingomonadales</taxon>
        <taxon>Sphingomonadaceae</taxon>
        <taxon>Novosphingobium</taxon>
    </lineage>
</organism>
<keyword evidence="2" id="KW-1185">Reference proteome</keyword>
<dbReference type="RefSeq" id="WP_353984885.1">
    <property type="nucleotide sequence ID" value="NZ_JBEWLY010000019.1"/>
</dbReference>
<name>A0ABV2D2Q2_9SPHN</name>
<proteinExistence type="predicted"/>
<evidence type="ECO:0000313" key="1">
    <source>
        <dbReference type="EMBL" id="MET1756152.1"/>
    </source>
</evidence>
<comment type="caution">
    <text evidence="1">The sequence shown here is derived from an EMBL/GenBank/DDBJ whole genome shotgun (WGS) entry which is preliminary data.</text>
</comment>
<accession>A0ABV2D2Q2</accession>